<proteinExistence type="predicted"/>
<keyword evidence="1" id="KW-0812">Transmembrane</keyword>
<evidence type="ECO:0000313" key="2">
    <source>
        <dbReference type="EMBL" id="AWR97589.1"/>
    </source>
</evidence>
<organism evidence="2 3">
    <name type="scientific">Acidianus sulfidivorans JP7</name>
    <dbReference type="NCBI Taxonomy" id="619593"/>
    <lineage>
        <taxon>Archaea</taxon>
        <taxon>Thermoproteota</taxon>
        <taxon>Thermoprotei</taxon>
        <taxon>Sulfolobales</taxon>
        <taxon>Sulfolobaceae</taxon>
        <taxon>Acidianus</taxon>
    </lineage>
</organism>
<evidence type="ECO:0000313" key="3">
    <source>
        <dbReference type="Proteomes" id="UP000248410"/>
    </source>
</evidence>
<dbReference type="EMBL" id="CP029288">
    <property type="protein sequence ID" value="AWR97589.1"/>
    <property type="molecule type" value="Genomic_DNA"/>
</dbReference>
<dbReference type="RefSeq" id="WP_110380479.1">
    <property type="nucleotide sequence ID" value="NZ_CP029288.2"/>
</dbReference>
<dbReference type="Proteomes" id="UP000248410">
    <property type="component" value="Chromosome"/>
</dbReference>
<dbReference type="AlphaFoldDB" id="A0A2U9INE0"/>
<evidence type="ECO:0000256" key="1">
    <source>
        <dbReference type="SAM" id="Phobius"/>
    </source>
</evidence>
<dbReference type="KEGG" id="asul:DFR86_08530"/>
<keyword evidence="1" id="KW-0472">Membrane</keyword>
<dbReference type="OrthoDB" id="34577at2157"/>
<feature type="transmembrane region" description="Helical" evidence="1">
    <location>
        <begin position="12"/>
        <end position="29"/>
    </location>
</feature>
<reference evidence="2 3" key="1">
    <citation type="submission" date="2018-05" db="EMBL/GenBank/DDBJ databases">
        <title>Complete Genome Sequences of Extremely Thermoacidophilic, Metal-Mobilizing Type-Strain Members of the Archaeal Family Sulfolobaceae: Acidianus brierleyi DSM-1651T, Acidianus sulfidivorans DSM-18786T, Metallosphaera hakonensis DSM-7519T, and Metallosphaera prunae DSM-10039T.</title>
        <authorList>
            <person name="Counts J.A."/>
            <person name="Kelly R.M."/>
        </authorList>
    </citation>
    <scope>NUCLEOTIDE SEQUENCE [LARGE SCALE GENOMIC DNA]</scope>
    <source>
        <strain evidence="2 3">JP7</strain>
    </source>
</reference>
<accession>A0A2U9INE0</accession>
<dbReference type="GeneID" id="36838009"/>
<sequence>MFLDNLVDNSSLIISYYYSVNLTILMNYASILHKKRNKNICIANYGKIKWEFYPYEIDFPIRCDENSAMLVFEAESEKEIPEKFSLATSYKNLRINAIKIQIEKIDNNLYKAISKGNIISVFKINEGKITEQQMDNIYAEILYIIKDLGGTCDLRDLLNISSKKLEIPKEEIKERLLFLKEINKIEIEKNKTIRLIQ</sequence>
<keyword evidence="3" id="KW-1185">Reference proteome</keyword>
<gene>
    <name evidence="2" type="ORF">DFR86_08530</name>
</gene>
<protein>
    <submittedName>
        <fullName evidence="2">Uncharacterized protein</fullName>
    </submittedName>
</protein>
<keyword evidence="1" id="KW-1133">Transmembrane helix</keyword>
<name>A0A2U9INE0_9CREN</name>